<dbReference type="InterPro" id="IPR013762">
    <property type="entry name" value="Integrase-like_cat_sf"/>
</dbReference>
<sequence length="386" mass="41063">MSVADALVDLLPVATADRLAGHLTAGDVETLRDLVRASVPDNTVRAVVSDLAYLEAWHRAARGAPLAWPPADGDGLAFIAHHLFRAEERAVRGDGYGMPAAVEAALVAEGMLRTTLPHAPATVARRLASWRRIAQLRGFDAALSSITVRRTLAAARKAADRPRQRHSETAVTRALLDRMIGADPLPGDALSLRELRDRTLLLVAFATGGRRRSELGLLRLERVVRLEQDGARGAALVDAPAQAAHGLAIILGRTKTTSAEDDTFLVVTGRAQAHLEAWIAALGAVRPGTREGPIFRAIDRWGAVGEGALSGHAVNAIVKARAARAGIDAARVSAHGLRAGYLTEASLQGVPIEAAMRHSLHRSVQAAVRYYRDQERASGRAARLAG</sequence>
<dbReference type="InterPro" id="IPR002104">
    <property type="entry name" value="Integrase_catalytic"/>
</dbReference>
<dbReference type="RefSeq" id="WP_111352607.1">
    <property type="nucleotide sequence ID" value="NZ_QHHQ01000015.1"/>
</dbReference>
<feature type="domain" description="Tyr recombinase" evidence="3">
    <location>
        <begin position="161"/>
        <end position="386"/>
    </location>
</feature>
<dbReference type="SUPFAM" id="SSF47823">
    <property type="entry name" value="lambda integrase-like, N-terminal domain"/>
    <property type="match status" value="1"/>
</dbReference>
<dbReference type="GO" id="GO:0015074">
    <property type="term" value="P:DNA integration"/>
    <property type="evidence" value="ECO:0007669"/>
    <property type="project" value="InterPro"/>
</dbReference>
<proteinExistence type="predicted"/>
<accession>A0A8B2NCY4</accession>
<comment type="caution">
    <text evidence="4">The sequence shown here is derived from an EMBL/GenBank/DDBJ whole genome shotgun (WGS) entry which is preliminary data.</text>
</comment>
<evidence type="ECO:0000256" key="1">
    <source>
        <dbReference type="ARBA" id="ARBA00023125"/>
    </source>
</evidence>
<keyword evidence="1" id="KW-0238">DNA-binding</keyword>
<dbReference type="Gene3D" id="1.10.443.10">
    <property type="entry name" value="Intergrase catalytic core"/>
    <property type="match status" value="1"/>
</dbReference>
<dbReference type="AlphaFoldDB" id="A0A8B2NCY4"/>
<dbReference type="Proteomes" id="UP000249590">
    <property type="component" value="Unassembled WGS sequence"/>
</dbReference>
<dbReference type="EMBL" id="QHHQ01000015">
    <property type="protein sequence ID" value="RAH96230.1"/>
    <property type="molecule type" value="Genomic_DNA"/>
</dbReference>
<protein>
    <submittedName>
        <fullName evidence="4">Integrase</fullName>
    </submittedName>
</protein>
<dbReference type="Gene3D" id="1.10.150.130">
    <property type="match status" value="1"/>
</dbReference>
<dbReference type="InterPro" id="IPR010998">
    <property type="entry name" value="Integrase_recombinase_N"/>
</dbReference>
<dbReference type="GO" id="GO:0006310">
    <property type="term" value="P:DNA recombination"/>
    <property type="evidence" value="ECO:0007669"/>
    <property type="project" value="UniProtKB-KW"/>
</dbReference>
<keyword evidence="5" id="KW-1185">Reference proteome</keyword>
<evidence type="ECO:0000313" key="4">
    <source>
        <dbReference type="EMBL" id="RAH96230.1"/>
    </source>
</evidence>
<dbReference type="GO" id="GO:0003677">
    <property type="term" value="F:DNA binding"/>
    <property type="evidence" value="ECO:0007669"/>
    <property type="project" value="UniProtKB-KW"/>
</dbReference>
<name>A0A8B2NCY4_9HYPH</name>
<evidence type="ECO:0000259" key="3">
    <source>
        <dbReference type="PROSITE" id="PS51898"/>
    </source>
</evidence>
<dbReference type="InterPro" id="IPR011010">
    <property type="entry name" value="DNA_brk_join_enz"/>
</dbReference>
<reference evidence="4 5" key="1">
    <citation type="submission" date="2018-05" db="EMBL/GenBank/DDBJ databases">
        <title>Acuticoccus sediminis sp. nov., isolated from deep-sea sediment of Indian Ocean.</title>
        <authorList>
            <person name="Liu X."/>
            <person name="Lai Q."/>
            <person name="Du Y."/>
            <person name="Sun F."/>
            <person name="Zhang X."/>
            <person name="Wang S."/>
            <person name="Shao Z."/>
        </authorList>
    </citation>
    <scope>NUCLEOTIDE SEQUENCE [LARGE SCALE GENOMIC DNA]</scope>
    <source>
        <strain evidence="4 5">PTG4-2</strain>
    </source>
</reference>
<evidence type="ECO:0000313" key="5">
    <source>
        <dbReference type="Proteomes" id="UP000249590"/>
    </source>
</evidence>
<gene>
    <name evidence="4" type="ORF">DLJ53_33155</name>
</gene>
<dbReference type="OrthoDB" id="5513193at2"/>
<keyword evidence="2" id="KW-0233">DNA recombination</keyword>
<dbReference type="SUPFAM" id="SSF56349">
    <property type="entry name" value="DNA breaking-rejoining enzymes"/>
    <property type="match status" value="1"/>
</dbReference>
<dbReference type="PROSITE" id="PS51898">
    <property type="entry name" value="TYR_RECOMBINASE"/>
    <property type="match status" value="1"/>
</dbReference>
<evidence type="ECO:0000256" key="2">
    <source>
        <dbReference type="ARBA" id="ARBA00023172"/>
    </source>
</evidence>
<organism evidence="4 5">
    <name type="scientific">Acuticoccus sediminis</name>
    <dbReference type="NCBI Taxonomy" id="2184697"/>
    <lineage>
        <taxon>Bacteria</taxon>
        <taxon>Pseudomonadati</taxon>
        <taxon>Pseudomonadota</taxon>
        <taxon>Alphaproteobacteria</taxon>
        <taxon>Hyphomicrobiales</taxon>
        <taxon>Amorphaceae</taxon>
        <taxon>Acuticoccus</taxon>
    </lineage>
</organism>